<sequence length="76" mass="8398">MLGILNGSFLSLKKAGSGNPNRISVSTNISKYCDLTPCLLRINHYQLMFINTGVHVLIIIKITDRVITWLTIKPAG</sequence>
<gene>
    <name evidence="1" type="ORF">DIZ80_04640</name>
</gene>
<keyword evidence="2" id="KW-1185">Reference proteome</keyword>
<dbReference type="AlphaFoldDB" id="A0A370DIK5"/>
<evidence type="ECO:0000313" key="2">
    <source>
        <dbReference type="Proteomes" id="UP000254266"/>
    </source>
</evidence>
<evidence type="ECO:0000313" key="1">
    <source>
        <dbReference type="EMBL" id="RDH84759.1"/>
    </source>
</evidence>
<protein>
    <submittedName>
        <fullName evidence="1">Uncharacterized protein</fullName>
    </submittedName>
</protein>
<proteinExistence type="predicted"/>
<dbReference type="Proteomes" id="UP000254266">
    <property type="component" value="Unassembled WGS sequence"/>
</dbReference>
<organism evidence="1 2">
    <name type="scientific">endosymbiont of Galathealinum brachiosum</name>
    <dbReference type="NCBI Taxonomy" id="2200906"/>
    <lineage>
        <taxon>Bacteria</taxon>
        <taxon>Pseudomonadati</taxon>
        <taxon>Pseudomonadota</taxon>
        <taxon>Gammaproteobacteria</taxon>
        <taxon>sulfur-oxidizing symbionts</taxon>
    </lineage>
</organism>
<reference evidence="1 2" key="1">
    <citation type="journal article" date="2018" name="ISME J.">
        <title>Endosymbiont genomes yield clues of tubeworm success.</title>
        <authorList>
            <person name="Li Y."/>
            <person name="Liles M.R."/>
            <person name="Halanych K.M."/>
        </authorList>
    </citation>
    <scope>NUCLEOTIDE SEQUENCE [LARGE SCALE GENOMIC DNA]</scope>
    <source>
        <strain evidence="1">A1464</strain>
    </source>
</reference>
<name>A0A370DIK5_9GAMM</name>
<accession>A0A370DIK5</accession>
<comment type="caution">
    <text evidence="1">The sequence shown here is derived from an EMBL/GenBank/DDBJ whole genome shotgun (WGS) entry which is preliminary data.</text>
</comment>
<dbReference type="EMBL" id="QFXC01000007">
    <property type="protein sequence ID" value="RDH84759.1"/>
    <property type="molecule type" value="Genomic_DNA"/>
</dbReference>